<dbReference type="GO" id="GO:0003676">
    <property type="term" value="F:nucleic acid binding"/>
    <property type="evidence" value="ECO:0007669"/>
    <property type="project" value="InterPro"/>
</dbReference>
<feature type="domain" description="Integrase catalytic" evidence="1">
    <location>
        <begin position="1"/>
        <end position="147"/>
    </location>
</feature>
<evidence type="ECO:0000313" key="2">
    <source>
        <dbReference type="EMBL" id="GAU89227.1"/>
    </source>
</evidence>
<sequence length="420" mass="47620">MGPLPWSTNKKRYIIVVTDQFSKFVITGSLRTKEAEEVARFMIEHVFLIHSFPLEMLSDNGSEFNNRIVEAVLKILNIKHLHFSFYWAPGNGQVERANQTFQRSIAKYIDDKHKDWHLILPFVTHAYNTTVHELTKMSPFYMLFFRNPRLIADLQLPTQVSDTFVDSFADRVEIMKVTVQARVEQQQDHAVNYFNATHRFVEYPIGALVLLYNPTVKKGNAKKFTHPYRGPYKVVERPSVVNYVDTRRGKYRRELTYVNRMKPFEDRQDLVFSEGASSEDESEDESDYEVYMPKASGTTVRLTLPKQDGAVSQLPAVGCPSASSLVFPFVSPGSNVPSTSQCAPPVSLHRSMSNSQFAVRPSVSPSASTPPRVSPPLHVELPEEVQHEVSFVLLVFPPAGPDDAGSNLGLYYDANNLRRS</sequence>
<organism evidence="2 3">
    <name type="scientific">Ramazzottius varieornatus</name>
    <name type="common">Water bear</name>
    <name type="synonym">Tardigrade</name>
    <dbReference type="NCBI Taxonomy" id="947166"/>
    <lineage>
        <taxon>Eukaryota</taxon>
        <taxon>Metazoa</taxon>
        <taxon>Ecdysozoa</taxon>
        <taxon>Tardigrada</taxon>
        <taxon>Eutardigrada</taxon>
        <taxon>Parachela</taxon>
        <taxon>Hypsibioidea</taxon>
        <taxon>Ramazzottiidae</taxon>
        <taxon>Ramazzottius</taxon>
    </lineage>
</organism>
<dbReference type="InterPro" id="IPR001584">
    <property type="entry name" value="Integrase_cat-core"/>
</dbReference>
<dbReference type="SUPFAM" id="SSF53098">
    <property type="entry name" value="Ribonuclease H-like"/>
    <property type="match status" value="1"/>
</dbReference>
<dbReference type="InterPro" id="IPR012337">
    <property type="entry name" value="RNaseH-like_sf"/>
</dbReference>
<evidence type="ECO:0000313" key="3">
    <source>
        <dbReference type="Proteomes" id="UP000186922"/>
    </source>
</evidence>
<dbReference type="InterPro" id="IPR050951">
    <property type="entry name" value="Retrovirus_Pol_polyprotein"/>
</dbReference>
<dbReference type="Gene3D" id="3.30.420.10">
    <property type="entry name" value="Ribonuclease H-like superfamily/Ribonuclease H"/>
    <property type="match status" value="1"/>
</dbReference>
<dbReference type="STRING" id="947166.A0A1D1UPN7"/>
<reference evidence="2 3" key="1">
    <citation type="journal article" date="2016" name="Nat. Commun.">
        <title>Extremotolerant tardigrade genome and improved radiotolerance of human cultured cells by tardigrade-unique protein.</title>
        <authorList>
            <person name="Hashimoto T."/>
            <person name="Horikawa D.D."/>
            <person name="Saito Y."/>
            <person name="Kuwahara H."/>
            <person name="Kozuka-Hata H."/>
            <person name="Shin-I T."/>
            <person name="Minakuchi Y."/>
            <person name="Ohishi K."/>
            <person name="Motoyama A."/>
            <person name="Aizu T."/>
            <person name="Enomoto A."/>
            <person name="Kondo K."/>
            <person name="Tanaka S."/>
            <person name="Hara Y."/>
            <person name="Koshikawa S."/>
            <person name="Sagara H."/>
            <person name="Miura T."/>
            <person name="Yokobori S."/>
            <person name="Miyagawa K."/>
            <person name="Suzuki Y."/>
            <person name="Kubo T."/>
            <person name="Oyama M."/>
            <person name="Kohara Y."/>
            <person name="Fujiyama A."/>
            <person name="Arakawa K."/>
            <person name="Katayama T."/>
            <person name="Toyoda A."/>
            <person name="Kunieda T."/>
        </authorList>
    </citation>
    <scope>NUCLEOTIDE SEQUENCE [LARGE SCALE GENOMIC DNA]</scope>
    <source>
        <strain evidence="2 3">YOKOZUNA-1</strain>
    </source>
</reference>
<dbReference type="PANTHER" id="PTHR37984">
    <property type="entry name" value="PROTEIN CBG26694"/>
    <property type="match status" value="1"/>
</dbReference>
<comment type="caution">
    <text evidence="2">The sequence shown here is derived from an EMBL/GenBank/DDBJ whole genome shotgun (WGS) entry which is preliminary data.</text>
</comment>
<dbReference type="InterPro" id="IPR036397">
    <property type="entry name" value="RNaseH_sf"/>
</dbReference>
<dbReference type="Proteomes" id="UP000186922">
    <property type="component" value="Unassembled WGS sequence"/>
</dbReference>
<evidence type="ECO:0000259" key="1">
    <source>
        <dbReference type="PROSITE" id="PS50994"/>
    </source>
</evidence>
<keyword evidence="3" id="KW-1185">Reference proteome</keyword>
<proteinExistence type="predicted"/>
<dbReference type="GO" id="GO:0015074">
    <property type="term" value="P:DNA integration"/>
    <property type="evidence" value="ECO:0007669"/>
    <property type="project" value="InterPro"/>
</dbReference>
<protein>
    <recommendedName>
        <fullName evidence="1">Integrase catalytic domain-containing protein</fullName>
    </recommendedName>
</protein>
<gene>
    <name evidence="2" type="primary">RvY_01804-1</name>
    <name evidence="2" type="synonym">RvY_01804.1</name>
    <name evidence="2" type="ORF">RvY_01804</name>
</gene>
<dbReference type="PROSITE" id="PS50994">
    <property type="entry name" value="INTEGRASE"/>
    <property type="match status" value="1"/>
</dbReference>
<dbReference type="PANTHER" id="PTHR37984:SF5">
    <property type="entry name" value="PROTEIN NYNRIN-LIKE"/>
    <property type="match status" value="1"/>
</dbReference>
<dbReference type="EMBL" id="BDGG01000001">
    <property type="protein sequence ID" value="GAU89227.1"/>
    <property type="molecule type" value="Genomic_DNA"/>
</dbReference>
<accession>A0A1D1UPN7</accession>
<dbReference type="Pfam" id="PF00665">
    <property type="entry name" value="rve"/>
    <property type="match status" value="1"/>
</dbReference>
<dbReference type="OrthoDB" id="10062030at2759"/>
<name>A0A1D1UPN7_RAMVA</name>
<dbReference type="AlphaFoldDB" id="A0A1D1UPN7"/>